<dbReference type="Pfam" id="PF03101">
    <property type="entry name" value="FAR1"/>
    <property type="match status" value="1"/>
</dbReference>
<protein>
    <recommendedName>
        <fullName evidence="1">FAR1 domain-containing protein</fullName>
    </recommendedName>
</protein>
<organism evidence="2 3">
    <name type="scientific">Miscanthus lutarioriparius</name>
    <dbReference type="NCBI Taxonomy" id="422564"/>
    <lineage>
        <taxon>Eukaryota</taxon>
        <taxon>Viridiplantae</taxon>
        <taxon>Streptophyta</taxon>
        <taxon>Embryophyta</taxon>
        <taxon>Tracheophyta</taxon>
        <taxon>Spermatophyta</taxon>
        <taxon>Magnoliopsida</taxon>
        <taxon>Liliopsida</taxon>
        <taxon>Poales</taxon>
        <taxon>Poaceae</taxon>
        <taxon>PACMAD clade</taxon>
        <taxon>Panicoideae</taxon>
        <taxon>Andropogonodae</taxon>
        <taxon>Andropogoneae</taxon>
        <taxon>Saccharinae</taxon>
        <taxon>Miscanthus</taxon>
    </lineage>
</organism>
<dbReference type="Proteomes" id="UP000604825">
    <property type="component" value="Unassembled WGS sequence"/>
</dbReference>
<name>A0A811QYF0_9POAL</name>
<evidence type="ECO:0000259" key="1">
    <source>
        <dbReference type="Pfam" id="PF03101"/>
    </source>
</evidence>
<evidence type="ECO:0000313" key="2">
    <source>
        <dbReference type="EMBL" id="CAD6264548.1"/>
    </source>
</evidence>
<dbReference type="InterPro" id="IPR004330">
    <property type="entry name" value="FAR1_DNA_bnd_dom"/>
</dbReference>
<accession>A0A811QYF0</accession>
<sequence length="108" mass="12852">MKLKATEEEMPDLDSLLEYNKIVTKKFGSETKGYLFYNKYAKGKGSSVRKSCCEWGNGHNESTLRKFVCSCECFREEKELKREIKKRKPRVGFFLMIRYELMPFPPRY</sequence>
<dbReference type="EMBL" id="CAJGYO010000013">
    <property type="protein sequence ID" value="CAD6264548.1"/>
    <property type="molecule type" value="Genomic_DNA"/>
</dbReference>
<proteinExistence type="predicted"/>
<feature type="domain" description="FAR1" evidence="1">
    <location>
        <begin position="36"/>
        <end position="90"/>
    </location>
</feature>
<keyword evidence="3" id="KW-1185">Reference proteome</keyword>
<comment type="caution">
    <text evidence="2">The sequence shown here is derived from an EMBL/GenBank/DDBJ whole genome shotgun (WGS) entry which is preliminary data.</text>
</comment>
<gene>
    <name evidence="2" type="ORF">NCGR_LOCUS47853</name>
</gene>
<evidence type="ECO:0000313" key="3">
    <source>
        <dbReference type="Proteomes" id="UP000604825"/>
    </source>
</evidence>
<reference evidence="2" key="1">
    <citation type="submission" date="2020-10" db="EMBL/GenBank/DDBJ databases">
        <authorList>
            <person name="Han B."/>
            <person name="Lu T."/>
            <person name="Zhao Q."/>
            <person name="Huang X."/>
            <person name="Zhao Y."/>
        </authorList>
    </citation>
    <scope>NUCLEOTIDE SEQUENCE</scope>
</reference>
<dbReference type="OrthoDB" id="1908018at2759"/>
<dbReference type="AlphaFoldDB" id="A0A811QYF0"/>